<protein>
    <submittedName>
        <fullName evidence="1">Uncharacterized protein</fullName>
    </submittedName>
</protein>
<organism evidence="1 2">
    <name type="scientific">Allacma fusca</name>
    <dbReference type="NCBI Taxonomy" id="39272"/>
    <lineage>
        <taxon>Eukaryota</taxon>
        <taxon>Metazoa</taxon>
        <taxon>Ecdysozoa</taxon>
        <taxon>Arthropoda</taxon>
        <taxon>Hexapoda</taxon>
        <taxon>Collembola</taxon>
        <taxon>Symphypleona</taxon>
        <taxon>Sminthuridae</taxon>
        <taxon>Allacma</taxon>
    </lineage>
</organism>
<evidence type="ECO:0000313" key="1">
    <source>
        <dbReference type="EMBL" id="CAG7829611.1"/>
    </source>
</evidence>
<accession>A0A8J2LWQ1</accession>
<reference evidence="1" key="1">
    <citation type="submission" date="2021-06" db="EMBL/GenBank/DDBJ databases">
        <authorList>
            <person name="Hodson N. C."/>
            <person name="Mongue J. A."/>
            <person name="Jaron S. K."/>
        </authorList>
    </citation>
    <scope>NUCLEOTIDE SEQUENCE</scope>
</reference>
<name>A0A8J2LWQ1_9HEXA</name>
<gene>
    <name evidence="1" type="ORF">AFUS01_LOCUS39469</name>
</gene>
<dbReference type="Proteomes" id="UP000708208">
    <property type="component" value="Unassembled WGS sequence"/>
</dbReference>
<dbReference type="EMBL" id="CAJVCH010552268">
    <property type="protein sequence ID" value="CAG7829611.1"/>
    <property type="molecule type" value="Genomic_DNA"/>
</dbReference>
<comment type="caution">
    <text evidence="1">The sequence shown here is derived from an EMBL/GenBank/DDBJ whole genome shotgun (WGS) entry which is preliminary data.</text>
</comment>
<feature type="non-terminal residue" evidence="1">
    <location>
        <position position="80"/>
    </location>
</feature>
<keyword evidence="2" id="KW-1185">Reference proteome</keyword>
<proteinExistence type="predicted"/>
<dbReference type="AlphaFoldDB" id="A0A8J2LWQ1"/>
<sequence length="80" mass="8505">MIIFEEGIFGEELMLGVRTGRTEDGIGAIRSDICNKDSGSKERAGGRSAAINSRGSFEVSSILSHIVPLEIPENSSAHLS</sequence>
<evidence type="ECO:0000313" key="2">
    <source>
        <dbReference type="Proteomes" id="UP000708208"/>
    </source>
</evidence>